<feature type="coiled-coil region" evidence="2">
    <location>
        <begin position="81"/>
        <end position="108"/>
    </location>
</feature>
<feature type="domain" description="HTH merR-type" evidence="3">
    <location>
        <begin position="1"/>
        <end position="69"/>
    </location>
</feature>
<dbReference type="CDD" id="cd01109">
    <property type="entry name" value="HTH_YyaN"/>
    <property type="match status" value="1"/>
</dbReference>
<dbReference type="PROSITE" id="PS50937">
    <property type="entry name" value="HTH_MERR_2"/>
    <property type="match status" value="1"/>
</dbReference>
<dbReference type="Pfam" id="PF13411">
    <property type="entry name" value="MerR_1"/>
    <property type="match status" value="1"/>
</dbReference>
<evidence type="ECO:0000313" key="5">
    <source>
        <dbReference type="Proteomes" id="UP001206692"/>
    </source>
</evidence>
<evidence type="ECO:0000313" key="4">
    <source>
        <dbReference type="EMBL" id="MCQ5341652.1"/>
    </source>
</evidence>
<dbReference type="RefSeq" id="WP_062412755.1">
    <property type="nucleotide sequence ID" value="NZ_JAJCIO010000001.1"/>
</dbReference>
<dbReference type="SUPFAM" id="SSF46955">
    <property type="entry name" value="Putative DNA-binding domain"/>
    <property type="match status" value="1"/>
</dbReference>
<dbReference type="InterPro" id="IPR047057">
    <property type="entry name" value="MerR_fam"/>
</dbReference>
<evidence type="ECO:0000256" key="2">
    <source>
        <dbReference type="SAM" id="Coils"/>
    </source>
</evidence>
<reference evidence="4 5" key="1">
    <citation type="submission" date="2022-06" db="EMBL/GenBank/DDBJ databases">
        <title>Isolation of gut microbiota from human fecal samples.</title>
        <authorList>
            <person name="Pamer E.G."/>
            <person name="Barat B."/>
            <person name="Waligurski E."/>
            <person name="Medina S."/>
            <person name="Paddock L."/>
            <person name="Mostad J."/>
        </authorList>
    </citation>
    <scope>NUCLEOTIDE SEQUENCE [LARGE SCALE GENOMIC DNA]</scope>
    <source>
        <strain evidence="4 5">DFI.1.1</strain>
    </source>
</reference>
<dbReference type="Proteomes" id="UP001206692">
    <property type="component" value="Unassembled WGS sequence"/>
</dbReference>
<keyword evidence="5" id="KW-1185">Reference proteome</keyword>
<dbReference type="SMART" id="SM00422">
    <property type="entry name" value="HTH_MERR"/>
    <property type="match status" value="1"/>
</dbReference>
<dbReference type="PANTHER" id="PTHR30204:SF98">
    <property type="entry name" value="HTH-TYPE TRANSCRIPTIONAL REGULATOR ADHR"/>
    <property type="match status" value="1"/>
</dbReference>
<keyword evidence="1" id="KW-0238">DNA-binding</keyword>
<proteinExistence type="predicted"/>
<protein>
    <submittedName>
        <fullName evidence="4">MerR family transcriptional regulator</fullName>
    </submittedName>
</protein>
<organism evidence="4 5">
    <name type="scientific">Megasphaera massiliensis</name>
    <dbReference type="NCBI Taxonomy" id="1232428"/>
    <lineage>
        <taxon>Bacteria</taxon>
        <taxon>Bacillati</taxon>
        <taxon>Bacillota</taxon>
        <taxon>Negativicutes</taxon>
        <taxon>Veillonellales</taxon>
        <taxon>Veillonellaceae</taxon>
        <taxon>Megasphaera</taxon>
    </lineage>
</organism>
<accession>A0ABT1SP64</accession>
<comment type="caution">
    <text evidence="4">The sequence shown here is derived from an EMBL/GenBank/DDBJ whole genome shotgun (WGS) entry which is preliminary data.</text>
</comment>
<sequence length="117" mass="13850">MKIKDVSEQLQISPDTLRYYEKIGLIRNVPRDKNGVRDYSEENCKSIAFIKCMRAANVSISGLTRYMELFEQGDATRKERREILIHERQQLQSNLQDIQDALDHLNWKIKLYDEGKF</sequence>
<dbReference type="Gene3D" id="1.10.1660.10">
    <property type="match status" value="1"/>
</dbReference>
<dbReference type="InterPro" id="IPR009061">
    <property type="entry name" value="DNA-bd_dom_put_sf"/>
</dbReference>
<evidence type="ECO:0000256" key="1">
    <source>
        <dbReference type="ARBA" id="ARBA00023125"/>
    </source>
</evidence>
<gene>
    <name evidence="4" type="ORF">NE675_01190</name>
</gene>
<dbReference type="InterPro" id="IPR000551">
    <property type="entry name" value="MerR-type_HTH_dom"/>
</dbReference>
<evidence type="ECO:0000259" key="3">
    <source>
        <dbReference type="PROSITE" id="PS50937"/>
    </source>
</evidence>
<keyword evidence="2" id="KW-0175">Coiled coil</keyword>
<name>A0ABT1SP64_9FIRM</name>
<dbReference type="EMBL" id="JANGEW010000001">
    <property type="protein sequence ID" value="MCQ5341652.1"/>
    <property type="molecule type" value="Genomic_DNA"/>
</dbReference>
<dbReference type="PANTHER" id="PTHR30204">
    <property type="entry name" value="REDOX-CYCLING DRUG-SENSING TRANSCRIPTIONAL ACTIVATOR SOXR"/>
    <property type="match status" value="1"/>
</dbReference>